<sequence>MLYVRESLFSLIIFFSCSILVLSEIPRPRGVSISKANLYAPGESFLCLDGLKKIKYTQVNDDFCDCADGSDEPGTSACPTGTFHCTNAGHRPKNIPSSRVNDGICDCCDASDEYDSGAGCINNCNELGREERQREKTRQELVKKGSGLKVELSNRGKVLKAERAGRLAELEQRKAEVERIKQEKEEIKKEAEDIENQALQIYRDAKDKEKEQQRQEESEKTKAEAQETFIKFDSNQDGIIEINEIRTRITFDKDRNGEVSIEEAKFFLDDKDQVDWDQFLNFAWPRIKPFMMLDSGLFQPPIIEKETEKPTTNEKHEELTEHEDDGEGVSDSESEDDERHVDEEGDEGEEEHEDVEPTGEAEEVDHGNQPDYDPETQQVIELANAARNDFNEADRTVREVETEIRKIKEMLEKDYGTDEEYAPLEGECFEYEDREYVYKLCPFDRASQQPRSGGSETRLGSWERWSGTDNKYSQMLFSNGASCWNGPQRSAVIEVHCGLENLVTSVTEPNRCEYHFVFQTPAACQASSESDLKDAHDEL</sequence>
<dbReference type="AlphaFoldDB" id="A0A7R8UNB0"/>
<feature type="chain" id="PRO_5031143027" description="Glucosidase 2 subunit beta" evidence="8">
    <location>
        <begin position="24"/>
        <end position="539"/>
    </location>
</feature>
<dbReference type="GO" id="GO:0005509">
    <property type="term" value="F:calcium ion binding"/>
    <property type="evidence" value="ECO:0007669"/>
    <property type="project" value="InterPro"/>
</dbReference>
<keyword evidence="2 8" id="KW-0732">Signal</keyword>
<dbReference type="Pfam" id="PF13015">
    <property type="entry name" value="PRKCSH_1"/>
    <property type="match status" value="1"/>
</dbReference>
<evidence type="ECO:0000256" key="2">
    <source>
        <dbReference type="ARBA" id="ARBA00022729"/>
    </source>
</evidence>
<dbReference type="Gene3D" id="4.10.400.10">
    <property type="entry name" value="Low-density Lipoprotein Receptor"/>
    <property type="match status" value="1"/>
</dbReference>
<dbReference type="InterPro" id="IPR039794">
    <property type="entry name" value="Gtb1-like"/>
</dbReference>
<feature type="signal peptide" evidence="8">
    <location>
        <begin position="1"/>
        <end position="23"/>
    </location>
</feature>
<dbReference type="OMA" id="YENGQHC"/>
<feature type="coiled-coil region" evidence="6">
    <location>
        <begin position="167"/>
        <end position="228"/>
    </location>
</feature>
<evidence type="ECO:0000313" key="12">
    <source>
        <dbReference type="Proteomes" id="UP000594454"/>
    </source>
</evidence>
<evidence type="ECO:0000256" key="5">
    <source>
        <dbReference type="ARBA" id="ARBA00023157"/>
    </source>
</evidence>
<organism evidence="11 12">
    <name type="scientific">Hermetia illucens</name>
    <name type="common">Black soldier fly</name>
    <dbReference type="NCBI Taxonomy" id="343691"/>
    <lineage>
        <taxon>Eukaryota</taxon>
        <taxon>Metazoa</taxon>
        <taxon>Ecdysozoa</taxon>
        <taxon>Arthropoda</taxon>
        <taxon>Hexapoda</taxon>
        <taxon>Insecta</taxon>
        <taxon>Pterygota</taxon>
        <taxon>Neoptera</taxon>
        <taxon>Endopterygota</taxon>
        <taxon>Diptera</taxon>
        <taxon>Brachycera</taxon>
        <taxon>Stratiomyomorpha</taxon>
        <taxon>Stratiomyidae</taxon>
        <taxon>Hermetiinae</taxon>
        <taxon>Hermetia</taxon>
    </lineage>
</organism>
<dbReference type="OrthoDB" id="28322at2759"/>
<proteinExistence type="predicted"/>
<dbReference type="Proteomes" id="UP000594454">
    <property type="component" value="Chromosome 3"/>
</dbReference>
<dbReference type="InterPro" id="IPR009011">
    <property type="entry name" value="Man6P_isomerase_rcpt-bd_dom_sf"/>
</dbReference>
<feature type="region of interest" description="Disordered" evidence="7">
    <location>
        <begin position="304"/>
        <end position="373"/>
    </location>
</feature>
<evidence type="ECO:0000256" key="6">
    <source>
        <dbReference type="SAM" id="Coils"/>
    </source>
</evidence>
<gene>
    <name evidence="11" type="ORF">HERILL_LOCUS6800</name>
</gene>
<feature type="compositionally biased region" description="Acidic residues" evidence="7">
    <location>
        <begin position="343"/>
        <end position="363"/>
    </location>
</feature>
<evidence type="ECO:0000259" key="10">
    <source>
        <dbReference type="PROSITE" id="PS51914"/>
    </source>
</evidence>
<feature type="coiled-coil region" evidence="6">
    <location>
        <begin position="383"/>
        <end position="410"/>
    </location>
</feature>
<keyword evidence="4" id="KW-0106">Calcium</keyword>
<evidence type="ECO:0000259" key="9">
    <source>
        <dbReference type="PROSITE" id="PS50222"/>
    </source>
</evidence>
<feature type="compositionally biased region" description="Acidic residues" evidence="7">
    <location>
        <begin position="320"/>
        <end position="336"/>
    </location>
</feature>
<dbReference type="PROSITE" id="PS51914">
    <property type="entry name" value="MRH"/>
    <property type="match status" value="1"/>
</dbReference>
<dbReference type="InterPro" id="IPR002048">
    <property type="entry name" value="EF_hand_dom"/>
</dbReference>
<dbReference type="InterPro" id="IPR036607">
    <property type="entry name" value="PRKCSH"/>
</dbReference>
<keyword evidence="3" id="KW-0256">Endoplasmic reticulum</keyword>
<evidence type="ECO:0000256" key="8">
    <source>
        <dbReference type="SAM" id="SignalP"/>
    </source>
</evidence>
<dbReference type="PANTHER" id="PTHR12630:SF1">
    <property type="entry name" value="GLUCOSIDASE 2 SUBUNIT BETA"/>
    <property type="match status" value="1"/>
</dbReference>
<dbReference type="Pfam" id="PF12999">
    <property type="entry name" value="PRKCSH-like"/>
    <property type="match status" value="1"/>
</dbReference>
<evidence type="ECO:0000256" key="1">
    <source>
        <dbReference type="ARBA" id="ARBA00022387"/>
    </source>
</evidence>
<dbReference type="GO" id="GO:0017177">
    <property type="term" value="C:glucosidase II complex"/>
    <property type="evidence" value="ECO:0007669"/>
    <property type="project" value="TreeGrafter"/>
</dbReference>
<dbReference type="InterPro" id="IPR002172">
    <property type="entry name" value="LDrepeatLR_classA_rpt"/>
</dbReference>
<feature type="compositionally biased region" description="Basic and acidic residues" evidence="7">
    <location>
        <begin position="304"/>
        <end position="319"/>
    </location>
</feature>
<feature type="domain" description="MRH" evidence="10">
    <location>
        <begin position="426"/>
        <end position="526"/>
    </location>
</feature>
<keyword evidence="6" id="KW-0175">Coiled coil</keyword>
<dbReference type="SUPFAM" id="SSF50911">
    <property type="entry name" value="Mannose 6-phosphate receptor domain"/>
    <property type="match status" value="1"/>
</dbReference>
<dbReference type="EMBL" id="LR899011">
    <property type="protein sequence ID" value="CAD7083873.1"/>
    <property type="molecule type" value="Genomic_DNA"/>
</dbReference>
<feature type="domain" description="EF-hand" evidence="9">
    <location>
        <begin position="220"/>
        <end position="255"/>
    </location>
</feature>
<dbReference type="SUPFAM" id="SSF47473">
    <property type="entry name" value="EF-hand"/>
    <property type="match status" value="1"/>
</dbReference>
<evidence type="ECO:0000256" key="4">
    <source>
        <dbReference type="ARBA" id="ARBA00022837"/>
    </source>
</evidence>
<dbReference type="InterPro" id="IPR028146">
    <property type="entry name" value="PRKCSH_N"/>
</dbReference>
<keyword evidence="12" id="KW-1185">Reference proteome</keyword>
<keyword evidence="5" id="KW-1015">Disulfide bond</keyword>
<dbReference type="PROSITE" id="PS51257">
    <property type="entry name" value="PROKAR_LIPOPROTEIN"/>
    <property type="match status" value="1"/>
</dbReference>
<dbReference type="PROSITE" id="PS00018">
    <property type="entry name" value="EF_HAND_1"/>
    <property type="match status" value="1"/>
</dbReference>
<dbReference type="InterPro" id="IPR036055">
    <property type="entry name" value="LDL_receptor-like_sf"/>
</dbReference>
<dbReference type="FunCoup" id="A0A7R8UNB0">
    <property type="interactions" value="2283"/>
</dbReference>
<accession>A0A7R8UNB0</accession>
<name>A0A7R8UNB0_HERIL</name>
<dbReference type="InterPro" id="IPR011992">
    <property type="entry name" value="EF-hand-dom_pair"/>
</dbReference>
<dbReference type="CDD" id="cd00112">
    <property type="entry name" value="LDLa"/>
    <property type="match status" value="1"/>
</dbReference>
<evidence type="ECO:0000256" key="7">
    <source>
        <dbReference type="SAM" id="MobiDB-lite"/>
    </source>
</evidence>
<dbReference type="Gene3D" id="2.70.130.10">
    <property type="entry name" value="Mannose-6-phosphate receptor binding domain"/>
    <property type="match status" value="1"/>
</dbReference>
<dbReference type="PROSITE" id="PS50222">
    <property type="entry name" value="EF_HAND_2"/>
    <property type="match status" value="1"/>
</dbReference>
<dbReference type="InterPro" id="IPR018247">
    <property type="entry name" value="EF_Hand_1_Ca_BS"/>
</dbReference>
<protein>
    <recommendedName>
        <fullName evidence="1">Glucosidase 2 subunit beta</fullName>
    </recommendedName>
</protein>
<dbReference type="PANTHER" id="PTHR12630">
    <property type="entry name" value="N-LINKED OLIGOSACCHARIDE PROCESSING"/>
    <property type="match status" value="1"/>
</dbReference>
<evidence type="ECO:0000313" key="11">
    <source>
        <dbReference type="EMBL" id="CAD7083873.1"/>
    </source>
</evidence>
<dbReference type="InParanoid" id="A0A7R8UNB0"/>
<reference evidence="11 12" key="1">
    <citation type="submission" date="2020-11" db="EMBL/GenBank/DDBJ databases">
        <authorList>
            <person name="Wallbank WR R."/>
            <person name="Pardo Diaz C."/>
            <person name="Kozak K."/>
            <person name="Martin S."/>
            <person name="Jiggins C."/>
            <person name="Moest M."/>
            <person name="Warren A I."/>
            <person name="Generalovic N T."/>
            <person name="Byers J.R.P. K."/>
            <person name="Montejo-Kovacevich G."/>
            <person name="Yen C E."/>
        </authorList>
    </citation>
    <scope>NUCLEOTIDE SEQUENCE [LARGE SCALE GENOMIC DNA]</scope>
</reference>
<evidence type="ECO:0000256" key="3">
    <source>
        <dbReference type="ARBA" id="ARBA00022824"/>
    </source>
</evidence>
<dbReference type="GO" id="GO:0006491">
    <property type="term" value="P:N-glycan processing"/>
    <property type="evidence" value="ECO:0007669"/>
    <property type="project" value="TreeGrafter"/>
</dbReference>
<dbReference type="InterPro" id="IPR044865">
    <property type="entry name" value="MRH_dom"/>
</dbReference>